<organism evidence="7 8">
    <name type="scientific">Zophobas morio</name>
    <dbReference type="NCBI Taxonomy" id="2755281"/>
    <lineage>
        <taxon>Eukaryota</taxon>
        <taxon>Metazoa</taxon>
        <taxon>Ecdysozoa</taxon>
        <taxon>Arthropoda</taxon>
        <taxon>Hexapoda</taxon>
        <taxon>Insecta</taxon>
        <taxon>Pterygota</taxon>
        <taxon>Neoptera</taxon>
        <taxon>Endopterygota</taxon>
        <taxon>Coleoptera</taxon>
        <taxon>Polyphaga</taxon>
        <taxon>Cucujiformia</taxon>
        <taxon>Tenebrionidae</taxon>
        <taxon>Zophobas</taxon>
    </lineage>
</organism>
<dbReference type="InterPro" id="IPR000873">
    <property type="entry name" value="AMP-dep_synth/lig_dom"/>
</dbReference>
<dbReference type="InterPro" id="IPR025110">
    <property type="entry name" value="AMP-bd_C"/>
</dbReference>
<comment type="similarity">
    <text evidence="2">Belongs to the ATP-dependent AMP-binding enzyme family.</text>
</comment>
<feature type="domain" description="AMP-binding enzyme C-terminal" evidence="6">
    <location>
        <begin position="473"/>
        <end position="547"/>
    </location>
</feature>
<dbReference type="Pfam" id="PF13193">
    <property type="entry name" value="AMP-binding_C"/>
    <property type="match status" value="1"/>
</dbReference>
<evidence type="ECO:0000313" key="8">
    <source>
        <dbReference type="Proteomes" id="UP001168821"/>
    </source>
</evidence>
<feature type="domain" description="AMP-dependent synthetase/ligase" evidence="5">
    <location>
        <begin position="38"/>
        <end position="423"/>
    </location>
</feature>
<evidence type="ECO:0000256" key="4">
    <source>
        <dbReference type="ARBA" id="ARBA00023140"/>
    </source>
</evidence>
<dbReference type="Gene3D" id="3.30.300.30">
    <property type="match status" value="1"/>
</dbReference>
<keyword evidence="3" id="KW-0436">Ligase</keyword>
<dbReference type="PROSITE" id="PS00455">
    <property type="entry name" value="AMP_BINDING"/>
    <property type="match status" value="1"/>
</dbReference>
<dbReference type="PANTHER" id="PTHR24096:SF149">
    <property type="entry name" value="AMP-BINDING DOMAIN-CONTAINING PROTEIN-RELATED"/>
    <property type="match status" value="1"/>
</dbReference>
<accession>A0AA38MR18</accession>
<evidence type="ECO:0000259" key="5">
    <source>
        <dbReference type="Pfam" id="PF00501"/>
    </source>
</evidence>
<dbReference type="Proteomes" id="UP001168821">
    <property type="component" value="Unassembled WGS sequence"/>
</dbReference>
<evidence type="ECO:0008006" key="9">
    <source>
        <dbReference type="Google" id="ProtNLM"/>
    </source>
</evidence>
<sequence length="562" mass="63380">MANQSTSSKITMSEDNIINTPDIAIEPTQSMGTFMFTNMKKHKNNIAQIDAKTGQKDTFEKLLQRSTRTALHMLDRKISRGDVIFFVITLCTRNHLNAVVPYIATQFIGAVIGSIDPSFSPQEMNHLLNTVRPKIIFTLPESVPILEKVLQEISLDAEIVVFGQSNKHTEFSAFLKPHAREEGFEPVKIENLQDTAVVHFSSGTTGLPKGICLSHYAFVGQMINVRLTDYPNEAYMKKAVKYICFPMTHLGYTSLYWLSAGAMLLGSIGDGHCRLVCETFDGKEAWNYIQKYKPCFVMMTPVQVIEMLANRRKEVDVQCVLNFSVIGSSISKEYLLQIQEAFPNAYLGAGYGQTEVCGPLTMLVPNDKHHAELRANPEKIETVGVPVRGTSYKVVDTATGKTVGFKQRGELRIKSKFIMNGYYNRDSSDTFDLDGWLKTGDIVYYDEDFCFYVIDRIKEAFKYQGWFIAPALLENELLNHPAVKIAVVVGIPRDDGHHPMGLVVLNDGFRVSEEEIEKFIEERVPERQRLRAGVKFIDSVPLTVTGKVMRRELKQMVLEGKI</sequence>
<dbReference type="EMBL" id="JALNTZ010000002">
    <property type="protein sequence ID" value="KAJ3664403.1"/>
    <property type="molecule type" value="Genomic_DNA"/>
</dbReference>
<evidence type="ECO:0000256" key="1">
    <source>
        <dbReference type="ARBA" id="ARBA00004275"/>
    </source>
</evidence>
<dbReference type="GO" id="GO:0005777">
    <property type="term" value="C:peroxisome"/>
    <property type="evidence" value="ECO:0007669"/>
    <property type="project" value="UniProtKB-SubCell"/>
</dbReference>
<reference evidence="7" key="1">
    <citation type="journal article" date="2023" name="G3 (Bethesda)">
        <title>Whole genome assemblies of Zophobas morio and Tenebrio molitor.</title>
        <authorList>
            <person name="Kaur S."/>
            <person name="Stinson S.A."/>
            <person name="diCenzo G.C."/>
        </authorList>
    </citation>
    <scope>NUCLEOTIDE SEQUENCE</scope>
    <source>
        <strain evidence="7">QUZm001</strain>
    </source>
</reference>
<keyword evidence="4" id="KW-0576">Peroxisome</keyword>
<comment type="caution">
    <text evidence="7">The sequence shown here is derived from an EMBL/GenBank/DDBJ whole genome shotgun (WGS) entry which is preliminary data.</text>
</comment>
<gene>
    <name evidence="7" type="ORF">Zmor_008578</name>
</gene>
<protein>
    <recommendedName>
        <fullName evidence="9">Luciferin 4-monooxygenase</fullName>
    </recommendedName>
</protein>
<dbReference type="Gene3D" id="3.40.50.12780">
    <property type="entry name" value="N-terminal domain of ligase-like"/>
    <property type="match status" value="1"/>
</dbReference>
<evidence type="ECO:0000259" key="6">
    <source>
        <dbReference type="Pfam" id="PF13193"/>
    </source>
</evidence>
<name>A0AA38MR18_9CUCU</name>
<proteinExistence type="inferred from homology"/>
<evidence type="ECO:0000313" key="7">
    <source>
        <dbReference type="EMBL" id="KAJ3664403.1"/>
    </source>
</evidence>
<evidence type="ECO:0000256" key="3">
    <source>
        <dbReference type="ARBA" id="ARBA00022598"/>
    </source>
</evidence>
<dbReference type="PANTHER" id="PTHR24096">
    <property type="entry name" value="LONG-CHAIN-FATTY-ACID--COA LIGASE"/>
    <property type="match status" value="1"/>
</dbReference>
<dbReference type="InterPro" id="IPR042099">
    <property type="entry name" value="ANL_N_sf"/>
</dbReference>
<keyword evidence="8" id="KW-1185">Reference proteome</keyword>
<dbReference type="GO" id="GO:0016405">
    <property type="term" value="F:CoA-ligase activity"/>
    <property type="evidence" value="ECO:0007669"/>
    <property type="project" value="TreeGrafter"/>
</dbReference>
<dbReference type="AlphaFoldDB" id="A0AA38MR18"/>
<dbReference type="Pfam" id="PF00501">
    <property type="entry name" value="AMP-binding"/>
    <property type="match status" value="1"/>
</dbReference>
<dbReference type="InterPro" id="IPR045851">
    <property type="entry name" value="AMP-bd_C_sf"/>
</dbReference>
<dbReference type="SUPFAM" id="SSF56801">
    <property type="entry name" value="Acetyl-CoA synthetase-like"/>
    <property type="match status" value="1"/>
</dbReference>
<evidence type="ECO:0000256" key="2">
    <source>
        <dbReference type="ARBA" id="ARBA00006432"/>
    </source>
</evidence>
<comment type="subcellular location">
    <subcellularLocation>
        <location evidence="1">Peroxisome</location>
    </subcellularLocation>
</comment>
<dbReference type="InterPro" id="IPR020845">
    <property type="entry name" value="AMP-binding_CS"/>
</dbReference>